<gene>
    <name evidence="3" type="ORF">EZS28_035646</name>
</gene>
<dbReference type="Pfam" id="PF00078">
    <property type="entry name" value="RVT_1"/>
    <property type="match status" value="1"/>
</dbReference>
<dbReference type="Gene3D" id="3.30.70.270">
    <property type="match status" value="1"/>
</dbReference>
<evidence type="ECO:0000256" key="1">
    <source>
        <dbReference type="SAM" id="MobiDB-lite"/>
    </source>
</evidence>
<feature type="domain" description="Reverse transcriptase" evidence="2">
    <location>
        <begin position="3"/>
        <end position="79"/>
    </location>
</feature>
<comment type="caution">
    <text evidence="3">The sequence shown here is derived from an EMBL/GenBank/DDBJ whole genome shotgun (WGS) entry which is preliminary data.</text>
</comment>
<protein>
    <recommendedName>
        <fullName evidence="2">Reverse transcriptase domain-containing protein</fullName>
    </recommendedName>
</protein>
<sequence>MPNDWATTIDLHQANNQIRVAEEMRPYLCFSFNGLSYSYNEMPFGVLTALRTFTKCLQPVIAEARKRFSSRIFVYVDDSTRVWLDDRKGQEPDQSHSDSRVHGPTVKHENNDNVNDNIPKERSVEVTKTSERTSQEKETRKNKGLGFGNGRDSIHNSTI</sequence>
<dbReference type="Gene3D" id="3.10.10.10">
    <property type="entry name" value="HIV Type 1 Reverse Transcriptase, subunit A, domain 1"/>
    <property type="match status" value="1"/>
</dbReference>
<dbReference type="AlphaFoldDB" id="A0A5J4UDG1"/>
<proteinExistence type="predicted"/>
<dbReference type="SUPFAM" id="SSF56672">
    <property type="entry name" value="DNA/RNA polymerases"/>
    <property type="match status" value="1"/>
</dbReference>
<dbReference type="InterPro" id="IPR052055">
    <property type="entry name" value="Hepadnavirus_pol/RT"/>
</dbReference>
<feature type="region of interest" description="Disordered" evidence="1">
    <location>
        <begin position="85"/>
        <end position="159"/>
    </location>
</feature>
<dbReference type="OrthoDB" id="6769077at2759"/>
<feature type="non-terminal residue" evidence="3">
    <location>
        <position position="159"/>
    </location>
</feature>
<name>A0A5J4UDG1_9EUKA</name>
<feature type="compositionally biased region" description="Basic and acidic residues" evidence="1">
    <location>
        <begin position="118"/>
        <end position="141"/>
    </location>
</feature>
<dbReference type="Proteomes" id="UP000324800">
    <property type="component" value="Unassembled WGS sequence"/>
</dbReference>
<evidence type="ECO:0000259" key="2">
    <source>
        <dbReference type="Pfam" id="PF00078"/>
    </source>
</evidence>
<dbReference type="EMBL" id="SNRW01016956">
    <property type="protein sequence ID" value="KAA6368826.1"/>
    <property type="molecule type" value="Genomic_DNA"/>
</dbReference>
<dbReference type="PANTHER" id="PTHR33050:SF7">
    <property type="entry name" value="RIBONUCLEASE H"/>
    <property type="match status" value="1"/>
</dbReference>
<feature type="compositionally biased region" description="Basic and acidic residues" evidence="1">
    <location>
        <begin position="85"/>
        <end position="111"/>
    </location>
</feature>
<dbReference type="InterPro" id="IPR043128">
    <property type="entry name" value="Rev_trsase/Diguanyl_cyclase"/>
</dbReference>
<evidence type="ECO:0000313" key="3">
    <source>
        <dbReference type="EMBL" id="KAA6368826.1"/>
    </source>
</evidence>
<reference evidence="3 4" key="1">
    <citation type="submission" date="2019-03" db="EMBL/GenBank/DDBJ databases">
        <title>Single cell metagenomics reveals metabolic interactions within the superorganism composed of flagellate Streblomastix strix and complex community of Bacteroidetes bacteria on its surface.</title>
        <authorList>
            <person name="Treitli S.C."/>
            <person name="Kolisko M."/>
            <person name="Husnik F."/>
            <person name="Keeling P."/>
            <person name="Hampl V."/>
        </authorList>
    </citation>
    <scope>NUCLEOTIDE SEQUENCE [LARGE SCALE GENOMIC DNA]</scope>
    <source>
        <strain evidence="3">ST1C</strain>
    </source>
</reference>
<accession>A0A5J4UDG1</accession>
<evidence type="ECO:0000313" key="4">
    <source>
        <dbReference type="Proteomes" id="UP000324800"/>
    </source>
</evidence>
<dbReference type="InterPro" id="IPR043502">
    <property type="entry name" value="DNA/RNA_pol_sf"/>
</dbReference>
<dbReference type="PANTHER" id="PTHR33050">
    <property type="entry name" value="REVERSE TRANSCRIPTASE DOMAIN-CONTAINING PROTEIN"/>
    <property type="match status" value="1"/>
</dbReference>
<dbReference type="InterPro" id="IPR000477">
    <property type="entry name" value="RT_dom"/>
</dbReference>
<organism evidence="3 4">
    <name type="scientific">Streblomastix strix</name>
    <dbReference type="NCBI Taxonomy" id="222440"/>
    <lineage>
        <taxon>Eukaryota</taxon>
        <taxon>Metamonada</taxon>
        <taxon>Preaxostyla</taxon>
        <taxon>Oxymonadida</taxon>
        <taxon>Streblomastigidae</taxon>
        <taxon>Streblomastix</taxon>
    </lineage>
</organism>